<proteinExistence type="predicted"/>
<keyword evidence="4" id="KW-1185">Reference proteome</keyword>
<feature type="domain" description="HTH luxR-type" evidence="2">
    <location>
        <begin position="96"/>
        <end position="153"/>
    </location>
</feature>
<dbReference type="SMART" id="SM00421">
    <property type="entry name" value="HTH_LUXR"/>
    <property type="match status" value="1"/>
</dbReference>
<feature type="transmembrane region" description="Helical" evidence="1">
    <location>
        <begin position="45"/>
        <end position="66"/>
    </location>
</feature>
<dbReference type="GO" id="GO:0006355">
    <property type="term" value="P:regulation of DNA-templated transcription"/>
    <property type="evidence" value="ECO:0007669"/>
    <property type="project" value="InterPro"/>
</dbReference>
<keyword evidence="1" id="KW-1133">Transmembrane helix</keyword>
<keyword evidence="1" id="KW-0472">Membrane</keyword>
<gene>
    <name evidence="3" type="ORF">NO357_00745</name>
</gene>
<feature type="transmembrane region" description="Helical" evidence="1">
    <location>
        <begin position="7"/>
        <end position="33"/>
    </location>
</feature>
<dbReference type="Gene3D" id="1.10.10.10">
    <property type="entry name" value="Winged helix-like DNA-binding domain superfamily/Winged helix DNA-binding domain"/>
    <property type="match status" value="1"/>
</dbReference>
<dbReference type="EMBL" id="JANHAX010000001">
    <property type="protein sequence ID" value="MDQ2088426.1"/>
    <property type="molecule type" value="Genomic_DNA"/>
</dbReference>
<dbReference type="InterPro" id="IPR036388">
    <property type="entry name" value="WH-like_DNA-bd_sf"/>
</dbReference>
<dbReference type="RefSeq" id="WP_306733695.1">
    <property type="nucleotide sequence ID" value="NZ_JANHAX010000001.1"/>
</dbReference>
<accession>A0AAE3W880</accession>
<dbReference type="GO" id="GO:0003677">
    <property type="term" value="F:DNA binding"/>
    <property type="evidence" value="ECO:0007669"/>
    <property type="project" value="InterPro"/>
</dbReference>
<dbReference type="InterPro" id="IPR000792">
    <property type="entry name" value="Tscrpt_reg_LuxR_C"/>
</dbReference>
<reference evidence="3" key="2">
    <citation type="submission" date="2023-02" db="EMBL/GenBank/DDBJ databases">
        <title>'Rhodoalgimonas zhirmunskyi' gen. nov., isolated from a red alga.</title>
        <authorList>
            <person name="Nedashkovskaya O.I."/>
            <person name="Otstavnykh N.Y."/>
            <person name="Bystritskaya E.P."/>
            <person name="Balabanova L.A."/>
            <person name="Isaeva M.P."/>
        </authorList>
    </citation>
    <scope>NUCLEOTIDE SEQUENCE</scope>
    <source>
        <strain evidence="3">KCTC 52189</strain>
    </source>
</reference>
<dbReference type="InterPro" id="IPR016032">
    <property type="entry name" value="Sig_transdc_resp-reg_C-effctor"/>
</dbReference>
<organism evidence="3 4">
    <name type="scientific">Marimonas arenosa</name>
    <dbReference type="NCBI Taxonomy" id="1795305"/>
    <lineage>
        <taxon>Bacteria</taxon>
        <taxon>Pseudomonadati</taxon>
        <taxon>Pseudomonadota</taxon>
        <taxon>Alphaproteobacteria</taxon>
        <taxon>Rhodobacterales</taxon>
        <taxon>Paracoccaceae</taxon>
        <taxon>Marimonas</taxon>
    </lineage>
</organism>
<evidence type="ECO:0000313" key="4">
    <source>
        <dbReference type="Proteomes" id="UP001226762"/>
    </source>
</evidence>
<name>A0AAE3W880_9RHOB</name>
<evidence type="ECO:0000313" key="3">
    <source>
        <dbReference type="EMBL" id="MDQ2088426.1"/>
    </source>
</evidence>
<keyword evidence="1" id="KW-0812">Transmembrane</keyword>
<sequence>MIKRPALVWTLIAVQSLCGGYFLWELLGSIFGLPTLPLRWQWREVIEIGAVLGLVLGAGFGVSLALSAQREIARANSALRLTAGKFSEEVDAYFARLALTPAEAEVAWFILKGLPLVEIARLRNTSESTVRVQSTAIYRKSGTSGKTQFLSQIVEDLLL</sequence>
<comment type="caution">
    <text evidence="3">The sequence shown here is derived from an EMBL/GenBank/DDBJ whole genome shotgun (WGS) entry which is preliminary data.</text>
</comment>
<protein>
    <submittedName>
        <fullName evidence="3">LuxR C-terminal-related transcriptional regulator</fullName>
    </submittedName>
</protein>
<reference evidence="3" key="1">
    <citation type="submission" date="2022-07" db="EMBL/GenBank/DDBJ databases">
        <authorList>
            <person name="Otstavnykh N."/>
            <person name="Isaeva M."/>
            <person name="Bystritskaya E."/>
        </authorList>
    </citation>
    <scope>NUCLEOTIDE SEQUENCE</scope>
    <source>
        <strain evidence="3">KCTC 52189</strain>
    </source>
</reference>
<evidence type="ECO:0000256" key="1">
    <source>
        <dbReference type="SAM" id="Phobius"/>
    </source>
</evidence>
<dbReference type="Proteomes" id="UP001226762">
    <property type="component" value="Unassembled WGS sequence"/>
</dbReference>
<evidence type="ECO:0000259" key="2">
    <source>
        <dbReference type="SMART" id="SM00421"/>
    </source>
</evidence>
<dbReference type="AlphaFoldDB" id="A0AAE3W880"/>
<dbReference type="SUPFAM" id="SSF46894">
    <property type="entry name" value="C-terminal effector domain of the bipartite response regulators"/>
    <property type="match status" value="1"/>
</dbReference>